<feature type="region of interest" description="Disordered" evidence="1">
    <location>
        <begin position="1"/>
        <end position="96"/>
    </location>
</feature>
<feature type="compositionally biased region" description="Basic and acidic residues" evidence="1">
    <location>
        <begin position="49"/>
        <end position="77"/>
    </location>
</feature>
<dbReference type="EMBL" id="PFOG01000155">
    <property type="protein sequence ID" value="PIZ69563.1"/>
    <property type="molecule type" value="Genomic_DNA"/>
</dbReference>
<evidence type="ECO:0000256" key="1">
    <source>
        <dbReference type="SAM" id="MobiDB-lite"/>
    </source>
</evidence>
<dbReference type="AlphaFoldDB" id="A0A2M7UEB1"/>
<sequence length="96" mass="10867">MAKEKKERVALEETPERQPEKKKSDKPRGWHSRRHETPEAHYAATARYQAEHGPEARRAKAEARATKAAERTLREQLNRLTNGSAKALAPKKSANA</sequence>
<accession>A0A2M7UEB1</accession>
<organism evidence="2 3">
    <name type="scientific">Candidatus Portnoybacteria bacterium CG_4_10_14_0_2_um_filter_44_20</name>
    <dbReference type="NCBI Taxonomy" id="1974799"/>
    <lineage>
        <taxon>Bacteria</taxon>
        <taxon>Candidatus Portnoyibacteriota</taxon>
    </lineage>
</organism>
<dbReference type="Proteomes" id="UP000229805">
    <property type="component" value="Unassembled WGS sequence"/>
</dbReference>
<gene>
    <name evidence="2" type="ORF">COY11_04235</name>
</gene>
<reference evidence="3" key="1">
    <citation type="submission" date="2017-09" db="EMBL/GenBank/DDBJ databases">
        <title>Depth-based differentiation of microbial function through sediment-hosted aquifers and enrichment of novel symbionts in the deep terrestrial subsurface.</title>
        <authorList>
            <person name="Probst A.J."/>
            <person name="Ladd B."/>
            <person name="Jarett J.K."/>
            <person name="Geller-Mcgrath D.E."/>
            <person name="Sieber C.M.K."/>
            <person name="Emerson J.B."/>
            <person name="Anantharaman K."/>
            <person name="Thomas B.C."/>
            <person name="Malmstrom R."/>
            <person name="Stieglmeier M."/>
            <person name="Klingl A."/>
            <person name="Woyke T."/>
            <person name="Ryan C.M."/>
            <person name="Banfield J.F."/>
        </authorList>
    </citation>
    <scope>NUCLEOTIDE SEQUENCE [LARGE SCALE GENOMIC DNA]</scope>
</reference>
<evidence type="ECO:0000313" key="3">
    <source>
        <dbReference type="Proteomes" id="UP000229805"/>
    </source>
</evidence>
<protein>
    <submittedName>
        <fullName evidence="2">Uncharacterized protein</fullName>
    </submittedName>
</protein>
<feature type="compositionally biased region" description="Basic and acidic residues" evidence="1">
    <location>
        <begin position="1"/>
        <end position="28"/>
    </location>
</feature>
<comment type="caution">
    <text evidence="2">The sequence shown here is derived from an EMBL/GenBank/DDBJ whole genome shotgun (WGS) entry which is preliminary data.</text>
</comment>
<proteinExistence type="predicted"/>
<evidence type="ECO:0000313" key="2">
    <source>
        <dbReference type="EMBL" id="PIZ69563.1"/>
    </source>
</evidence>
<name>A0A2M7UEB1_9BACT</name>